<organism evidence="2 3">
    <name type="scientific">Cryomyces minteri</name>
    <dbReference type="NCBI Taxonomy" id="331657"/>
    <lineage>
        <taxon>Eukaryota</taxon>
        <taxon>Fungi</taxon>
        <taxon>Dikarya</taxon>
        <taxon>Ascomycota</taxon>
        <taxon>Pezizomycotina</taxon>
        <taxon>Dothideomycetes</taxon>
        <taxon>Dothideomycetes incertae sedis</taxon>
        <taxon>Cryomyces</taxon>
    </lineage>
</organism>
<feature type="region of interest" description="Disordered" evidence="1">
    <location>
        <begin position="1"/>
        <end position="27"/>
    </location>
</feature>
<feature type="region of interest" description="Disordered" evidence="1">
    <location>
        <begin position="179"/>
        <end position="236"/>
    </location>
</feature>
<protein>
    <submittedName>
        <fullName evidence="2">Uncharacterized protein</fullName>
    </submittedName>
</protein>
<sequence length="537" mass="59448">MPKQKKLALPSKKGKRSQVQVPESADDYQELADVEETTGNKWRAGDVRKATNAYIRAIKLYIEGLQKFPQSFDLAYNKSHLQLEMTQQPRIMAVLEEHHNISPVHFLNTTLASHRYALHLEQDNAEVMFNTAQVLTSLAEELSEFRSRRPTEAVRLLEEAPELFSSCLARQEIMYEESQSMMQMAEEEEEDTAMDLSGGAPVPPSSDPNGNVAAENDISEDSNKPEEETATIQQPTTAVDLIDTALAQLSTLATLCGVMSYLDEQKEPALISQLGRQLLEQRIPAYAAKLSPNELESVKSDIALSKAQFIGALTEAEFRHRDIDLQTSSERLETFKQLDLTTDPKAMCAYADALVEFSDAIGELYSSHQSPDIAARRWKFLSTASSLYTAASKLEFATDKAAIHVARGDVELLRHSLTEPPSNLSDALRASAPTLLRNAEIYYRGAGRQADADKDLRTAAEARIKESVAAHMAWLMGPGQEEAPSTPRPAVFSGFSSPQAWCCIKEMESEGLLSETWAERIATEWRLSLGGMSNCGL</sequence>
<gene>
    <name evidence="2" type="ORF">B0A49_11210</name>
</gene>
<dbReference type="Gene3D" id="1.25.40.10">
    <property type="entry name" value="Tetratricopeptide repeat domain"/>
    <property type="match status" value="1"/>
</dbReference>
<name>A0A4U0X305_9PEZI</name>
<proteinExistence type="predicted"/>
<accession>A0A4U0X305</accession>
<dbReference type="Proteomes" id="UP000308768">
    <property type="component" value="Unassembled WGS sequence"/>
</dbReference>
<feature type="compositionally biased region" description="Basic residues" evidence="1">
    <location>
        <begin position="1"/>
        <end position="16"/>
    </location>
</feature>
<evidence type="ECO:0000256" key="1">
    <source>
        <dbReference type="SAM" id="MobiDB-lite"/>
    </source>
</evidence>
<dbReference type="SUPFAM" id="SSF48452">
    <property type="entry name" value="TPR-like"/>
    <property type="match status" value="1"/>
</dbReference>
<dbReference type="OrthoDB" id="5328412at2759"/>
<reference evidence="2 3" key="1">
    <citation type="submission" date="2017-03" db="EMBL/GenBank/DDBJ databases">
        <title>Genomes of endolithic fungi from Antarctica.</title>
        <authorList>
            <person name="Coleine C."/>
            <person name="Masonjones S."/>
            <person name="Stajich J.E."/>
        </authorList>
    </citation>
    <scope>NUCLEOTIDE SEQUENCE [LARGE SCALE GENOMIC DNA]</scope>
    <source>
        <strain evidence="2 3">CCFEE 5187</strain>
    </source>
</reference>
<evidence type="ECO:0000313" key="3">
    <source>
        <dbReference type="Proteomes" id="UP000308768"/>
    </source>
</evidence>
<dbReference type="EMBL" id="NAJN01000623">
    <property type="protein sequence ID" value="TKA70702.1"/>
    <property type="molecule type" value="Genomic_DNA"/>
</dbReference>
<evidence type="ECO:0000313" key="2">
    <source>
        <dbReference type="EMBL" id="TKA70702.1"/>
    </source>
</evidence>
<dbReference type="InterPro" id="IPR011990">
    <property type="entry name" value="TPR-like_helical_dom_sf"/>
</dbReference>
<dbReference type="AlphaFoldDB" id="A0A4U0X305"/>
<comment type="caution">
    <text evidence="2">The sequence shown here is derived from an EMBL/GenBank/DDBJ whole genome shotgun (WGS) entry which is preliminary data.</text>
</comment>
<keyword evidence="3" id="KW-1185">Reference proteome</keyword>